<proteinExistence type="predicted"/>
<organism evidence="1">
    <name type="scientific">Anguilla anguilla</name>
    <name type="common">European freshwater eel</name>
    <name type="synonym">Muraena anguilla</name>
    <dbReference type="NCBI Taxonomy" id="7936"/>
    <lineage>
        <taxon>Eukaryota</taxon>
        <taxon>Metazoa</taxon>
        <taxon>Chordata</taxon>
        <taxon>Craniata</taxon>
        <taxon>Vertebrata</taxon>
        <taxon>Euteleostomi</taxon>
        <taxon>Actinopterygii</taxon>
        <taxon>Neopterygii</taxon>
        <taxon>Teleostei</taxon>
        <taxon>Anguilliformes</taxon>
        <taxon>Anguillidae</taxon>
        <taxon>Anguilla</taxon>
    </lineage>
</organism>
<reference evidence="1" key="1">
    <citation type="submission" date="2014-11" db="EMBL/GenBank/DDBJ databases">
        <authorList>
            <person name="Amaro Gonzalez C."/>
        </authorList>
    </citation>
    <scope>NUCLEOTIDE SEQUENCE</scope>
</reference>
<evidence type="ECO:0000313" key="1">
    <source>
        <dbReference type="EMBL" id="JAH19351.1"/>
    </source>
</evidence>
<reference evidence="1" key="2">
    <citation type="journal article" date="2015" name="Fish Shellfish Immunol.">
        <title>Early steps in the European eel (Anguilla anguilla)-Vibrio vulnificus interaction in the gills: Role of the RtxA13 toxin.</title>
        <authorList>
            <person name="Callol A."/>
            <person name="Pajuelo D."/>
            <person name="Ebbesson L."/>
            <person name="Teles M."/>
            <person name="MacKenzie S."/>
            <person name="Amaro C."/>
        </authorList>
    </citation>
    <scope>NUCLEOTIDE SEQUENCE</scope>
</reference>
<accession>A0A0E9QQZ0</accession>
<sequence length="55" mass="6445">MQGKAVFTEAYSWENTKLHAKPILNFVHYRHCVFTRHHTCCSPREDVSVHFLNAS</sequence>
<name>A0A0E9QQZ0_ANGAN</name>
<protein>
    <submittedName>
        <fullName evidence="1">Uncharacterized protein</fullName>
    </submittedName>
</protein>
<dbReference type="EMBL" id="GBXM01089226">
    <property type="protein sequence ID" value="JAH19351.1"/>
    <property type="molecule type" value="Transcribed_RNA"/>
</dbReference>
<dbReference type="AlphaFoldDB" id="A0A0E9QQZ0"/>